<dbReference type="AlphaFoldDB" id="A0A6C0DJJ7"/>
<reference evidence="1" key="1">
    <citation type="journal article" date="2020" name="Nature">
        <title>Giant virus diversity and host interactions through global metagenomics.</title>
        <authorList>
            <person name="Schulz F."/>
            <person name="Roux S."/>
            <person name="Paez-Espino D."/>
            <person name="Jungbluth S."/>
            <person name="Walsh D.A."/>
            <person name="Denef V.J."/>
            <person name="McMahon K.D."/>
            <person name="Konstantinidis K.T."/>
            <person name="Eloe-Fadrosh E.A."/>
            <person name="Kyrpides N.C."/>
            <person name="Woyke T."/>
        </authorList>
    </citation>
    <scope>NUCLEOTIDE SEQUENCE</scope>
    <source>
        <strain evidence="1">GVMAG-M-3300023174-189</strain>
    </source>
</reference>
<proteinExistence type="predicted"/>
<protein>
    <submittedName>
        <fullName evidence="1">Uncharacterized protein</fullName>
    </submittedName>
</protein>
<sequence length="322" mass="38160">MRRTLDFINDNPSEVKLNGNLQLILWAGDCVHNGITDIERLPDFDVYLCFGYNQTIQANIDYMNSRTNPGVICIIDITDKNQMDRFINIFRGRFSVINSDYNGNTPKLPLKYYKELLCKDGKAFNIDGINGCIMPTEDYHNTLELFAPILSKEDNHKRHWTREILELAKENNITPGEAWASPDFKHSYYDTIRHKQFQLIEWNKERNPVKSEIWKYSESNIEEYWKLLPLHILTVNFERMNVINDSYKIYVNMNSDRFRSFILECIIPYLDNIEELREYSKTSSIHELQKIYKLCKEYPGIKFAYMVDTRTGKNVYSHWIEA</sequence>
<organism evidence="1">
    <name type="scientific">viral metagenome</name>
    <dbReference type="NCBI Taxonomy" id="1070528"/>
    <lineage>
        <taxon>unclassified sequences</taxon>
        <taxon>metagenomes</taxon>
        <taxon>organismal metagenomes</taxon>
    </lineage>
</organism>
<accession>A0A6C0DJJ7</accession>
<evidence type="ECO:0000313" key="1">
    <source>
        <dbReference type="EMBL" id="QHT16687.1"/>
    </source>
</evidence>
<name>A0A6C0DJJ7_9ZZZZ</name>
<dbReference type="EMBL" id="MN739626">
    <property type="protein sequence ID" value="QHT16687.1"/>
    <property type="molecule type" value="Genomic_DNA"/>
</dbReference>